<dbReference type="GO" id="GO:0004252">
    <property type="term" value="F:serine-type endopeptidase activity"/>
    <property type="evidence" value="ECO:0007669"/>
    <property type="project" value="InterPro"/>
</dbReference>
<feature type="domain" description="Peptidase S8 pro-domain" evidence="4">
    <location>
        <begin position="20"/>
        <end position="75"/>
    </location>
</feature>
<evidence type="ECO:0000256" key="1">
    <source>
        <dbReference type="ARBA" id="ARBA00022670"/>
    </source>
</evidence>
<evidence type="ECO:0000259" key="4">
    <source>
        <dbReference type="Pfam" id="PF16470"/>
    </source>
</evidence>
<dbReference type="GO" id="GO:0000139">
    <property type="term" value="C:Golgi membrane"/>
    <property type="evidence" value="ECO:0007669"/>
    <property type="project" value="TreeGrafter"/>
</dbReference>
<evidence type="ECO:0000313" key="6">
    <source>
        <dbReference type="WBParaSite" id="nRc.2.0.1.t29192-RA"/>
    </source>
</evidence>
<organism evidence="5 6">
    <name type="scientific">Romanomermis culicivorax</name>
    <name type="common">Nematode worm</name>
    <dbReference type="NCBI Taxonomy" id="13658"/>
    <lineage>
        <taxon>Eukaryota</taxon>
        <taxon>Metazoa</taxon>
        <taxon>Ecdysozoa</taxon>
        <taxon>Nematoda</taxon>
        <taxon>Enoplea</taxon>
        <taxon>Dorylaimia</taxon>
        <taxon>Mermithida</taxon>
        <taxon>Mermithoidea</taxon>
        <taxon>Mermithidae</taxon>
        <taxon>Romanomermis</taxon>
    </lineage>
</organism>
<reference evidence="6" key="1">
    <citation type="submission" date="2022-11" db="UniProtKB">
        <authorList>
            <consortium name="WormBaseParasite"/>
        </authorList>
    </citation>
    <scope>IDENTIFICATION</scope>
</reference>
<dbReference type="AlphaFoldDB" id="A0A915JTQ1"/>
<dbReference type="SUPFAM" id="SSF54897">
    <property type="entry name" value="Protease propeptides/inhibitors"/>
    <property type="match status" value="1"/>
</dbReference>
<keyword evidence="5" id="KW-1185">Reference proteome</keyword>
<dbReference type="InterPro" id="IPR038466">
    <property type="entry name" value="S8_pro-domain_sf"/>
</dbReference>
<evidence type="ECO:0000313" key="5">
    <source>
        <dbReference type="Proteomes" id="UP000887565"/>
    </source>
</evidence>
<protein>
    <submittedName>
        <fullName evidence="6">Peptidase S8 pro-domain domain-containing protein</fullName>
    </submittedName>
</protein>
<dbReference type="Pfam" id="PF16470">
    <property type="entry name" value="S8_pro-domain"/>
    <property type="match status" value="1"/>
</dbReference>
<dbReference type="InterPro" id="IPR032815">
    <property type="entry name" value="S8_pro-domain"/>
</dbReference>
<dbReference type="Gene3D" id="3.40.50.200">
    <property type="entry name" value="Peptidase S8/S53 domain"/>
    <property type="match status" value="1"/>
</dbReference>
<accession>A0A915JTQ1</accession>
<proteinExistence type="predicted"/>
<name>A0A915JTQ1_ROMCU</name>
<dbReference type="PANTHER" id="PTHR42884:SF14">
    <property type="entry name" value="NEUROENDOCRINE CONVERTASE 1"/>
    <property type="match status" value="1"/>
</dbReference>
<dbReference type="PANTHER" id="PTHR42884">
    <property type="entry name" value="PROPROTEIN CONVERTASE SUBTILISIN/KEXIN-RELATED"/>
    <property type="match status" value="1"/>
</dbReference>
<keyword evidence="1" id="KW-0645">Protease</keyword>
<evidence type="ECO:0000256" key="3">
    <source>
        <dbReference type="ARBA" id="ARBA00022825"/>
    </source>
</evidence>
<evidence type="ECO:0000256" key="2">
    <source>
        <dbReference type="ARBA" id="ARBA00022801"/>
    </source>
</evidence>
<dbReference type="WBParaSite" id="nRc.2.0.1.t29192-RA">
    <property type="protein sequence ID" value="nRc.2.0.1.t29192-RA"/>
    <property type="gene ID" value="nRc.2.0.1.g29192"/>
</dbReference>
<sequence>MIVAVLFFGSTEPKTYTNLWSVEVKSGVNIKLLNKLAIKHGFENKGPVFDNVYLFALPAMKQRSKRKTFHVYRVINDLIKENPCKLNAHQGWFLEADENFVSGVIRVTQQTAHKRYSRRATIGNCKKSNHRVKRSVSRSFMKPNDPMFDQMWYIVSIKLLNGELTDVLEAASLSYNRQFIDIYSNSWGPDDGGSSFSPPKPLTIRAFIE</sequence>
<dbReference type="InterPro" id="IPR036852">
    <property type="entry name" value="Peptidase_S8/S53_dom_sf"/>
</dbReference>
<keyword evidence="3" id="KW-0720">Serine protease</keyword>
<keyword evidence="2" id="KW-0378">Hydrolase</keyword>
<dbReference type="Gene3D" id="3.30.70.850">
    <property type="entry name" value="Peptidase S8, pro-domain"/>
    <property type="match status" value="1"/>
</dbReference>
<dbReference type="GO" id="GO:0005802">
    <property type="term" value="C:trans-Golgi network"/>
    <property type="evidence" value="ECO:0007669"/>
    <property type="project" value="TreeGrafter"/>
</dbReference>
<dbReference type="GO" id="GO:0016485">
    <property type="term" value="P:protein processing"/>
    <property type="evidence" value="ECO:0007669"/>
    <property type="project" value="TreeGrafter"/>
</dbReference>
<dbReference type="Proteomes" id="UP000887565">
    <property type="component" value="Unplaced"/>
</dbReference>